<gene>
    <name evidence="4" type="ORF">D7B24_005992</name>
</gene>
<comment type="caution">
    <text evidence="4">The sequence shown here is derived from an EMBL/GenBank/DDBJ whole genome shotgun (WGS) entry which is preliminary data.</text>
</comment>
<keyword evidence="5" id="KW-1185">Reference proteome</keyword>
<dbReference type="STRING" id="1051616.A0A3M9YLA9"/>
<dbReference type="AlphaFoldDB" id="A0A3M9YLA9"/>
<dbReference type="InterPro" id="IPR051589">
    <property type="entry name" value="Sialate-O-sulfotransferase"/>
</dbReference>
<feature type="signal peptide" evidence="2">
    <location>
        <begin position="1"/>
        <end position="23"/>
    </location>
</feature>
<dbReference type="GeneID" id="39609681"/>
<dbReference type="PANTHER" id="PTHR45964">
    <property type="entry name" value="WSCD FAMILY MEMBER CG9164"/>
    <property type="match status" value="1"/>
</dbReference>
<evidence type="ECO:0000313" key="4">
    <source>
        <dbReference type="EMBL" id="RNJ60841.1"/>
    </source>
</evidence>
<reference evidence="4 5" key="1">
    <citation type="submission" date="2018-10" db="EMBL/GenBank/DDBJ databases">
        <title>Genome sequence of Verticillium nonalfalfae VnAa140.</title>
        <authorList>
            <person name="Stajich J.E."/>
            <person name="Kasson M.T."/>
        </authorList>
    </citation>
    <scope>NUCLEOTIDE SEQUENCE [LARGE SCALE GENOMIC DNA]</scope>
    <source>
        <strain evidence="4 5">VnAa140</strain>
    </source>
</reference>
<proteinExistence type="predicted"/>
<keyword evidence="2" id="KW-0732">Signal</keyword>
<accession>A0A3M9YLA9</accession>
<organism evidence="4 5">
    <name type="scientific">Verticillium nonalfalfae</name>
    <dbReference type="NCBI Taxonomy" id="1051616"/>
    <lineage>
        <taxon>Eukaryota</taxon>
        <taxon>Fungi</taxon>
        <taxon>Dikarya</taxon>
        <taxon>Ascomycota</taxon>
        <taxon>Pezizomycotina</taxon>
        <taxon>Sordariomycetes</taxon>
        <taxon>Hypocreomycetidae</taxon>
        <taxon>Glomerellales</taxon>
        <taxon>Plectosphaerellaceae</taxon>
        <taxon>Verticillium</taxon>
    </lineage>
</organism>
<dbReference type="Pfam" id="PF01822">
    <property type="entry name" value="WSC"/>
    <property type="match status" value="1"/>
</dbReference>
<protein>
    <recommendedName>
        <fullName evidence="3">WSC domain-containing protein</fullName>
    </recommendedName>
</protein>
<evidence type="ECO:0000256" key="2">
    <source>
        <dbReference type="SAM" id="SignalP"/>
    </source>
</evidence>
<evidence type="ECO:0000313" key="5">
    <source>
        <dbReference type="Proteomes" id="UP000267145"/>
    </source>
</evidence>
<sequence>MLPPTAPLPLLALALTLAARAAAQSPTVYTPDKGSSPYAYAGCYNETTTLASSNTRALSGGVSQLGFGNMTVPLCLDYCRRGTAAAYKYAGLQYARECWCAQRLSGLSEAMPEADCDLPCDGDAGMVCGGDMRLSLYVVESSGAASRRAAGWGGMACGLVAVSALL</sequence>
<evidence type="ECO:0000259" key="3">
    <source>
        <dbReference type="PROSITE" id="PS51212"/>
    </source>
</evidence>
<keyword evidence="1" id="KW-0677">Repeat</keyword>
<feature type="domain" description="WSC" evidence="3">
    <location>
        <begin position="37"/>
        <end position="140"/>
    </location>
</feature>
<dbReference type="Proteomes" id="UP000267145">
    <property type="component" value="Unassembled WGS sequence"/>
</dbReference>
<feature type="chain" id="PRO_5018228014" description="WSC domain-containing protein" evidence="2">
    <location>
        <begin position="24"/>
        <end position="166"/>
    </location>
</feature>
<dbReference type="EMBL" id="RBVV01000004">
    <property type="protein sequence ID" value="RNJ60841.1"/>
    <property type="molecule type" value="Genomic_DNA"/>
</dbReference>
<dbReference type="PANTHER" id="PTHR45964:SF9">
    <property type="entry name" value="SULFOTRANSFERASE"/>
    <property type="match status" value="1"/>
</dbReference>
<dbReference type="PROSITE" id="PS51212">
    <property type="entry name" value="WSC"/>
    <property type="match status" value="1"/>
</dbReference>
<evidence type="ECO:0000256" key="1">
    <source>
        <dbReference type="ARBA" id="ARBA00022737"/>
    </source>
</evidence>
<dbReference type="SMART" id="SM00321">
    <property type="entry name" value="WSC"/>
    <property type="match status" value="1"/>
</dbReference>
<dbReference type="InterPro" id="IPR002889">
    <property type="entry name" value="WSC_carb-bd"/>
</dbReference>
<name>A0A3M9YLA9_9PEZI</name>
<dbReference type="RefSeq" id="XP_028498999.1">
    <property type="nucleotide sequence ID" value="XM_028640135.1"/>
</dbReference>